<sequence length="191" mass="21404">MSVIPTLAPSHVIWPAFHRRRTGLTLASDNAPREHAGPSPSSPRPSAPLRYGYKNGALDGAPGYAEWHPESWARAEWPTVYYDGDVYVRTELGEQENFDTGGRVAAVPNAKISIRQGSGGLKCRSERIEYENLTRSLRWIALNQPALAIRAETMLVIWTPHHNSHPCPPVNYTKLGHLGEKQDNYNVRQRD</sequence>
<proteinExistence type="predicted"/>
<comment type="caution">
    <text evidence="2">The sequence shown here is derived from an EMBL/GenBank/DDBJ whole genome shotgun (WGS) entry which is preliminary data.</text>
</comment>
<keyword evidence="3" id="KW-1185">Reference proteome</keyword>
<gene>
    <name evidence="2" type="ORF">B0H17DRAFT_1146842</name>
</gene>
<evidence type="ECO:0000313" key="3">
    <source>
        <dbReference type="Proteomes" id="UP001221757"/>
    </source>
</evidence>
<reference evidence="2" key="1">
    <citation type="submission" date="2023-03" db="EMBL/GenBank/DDBJ databases">
        <title>Massive genome expansion in bonnet fungi (Mycena s.s.) driven by repeated elements and novel gene families across ecological guilds.</title>
        <authorList>
            <consortium name="Lawrence Berkeley National Laboratory"/>
            <person name="Harder C.B."/>
            <person name="Miyauchi S."/>
            <person name="Viragh M."/>
            <person name="Kuo A."/>
            <person name="Thoen E."/>
            <person name="Andreopoulos B."/>
            <person name="Lu D."/>
            <person name="Skrede I."/>
            <person name="Drula E."/>
            <person name="Henrissat B."/>
            <person name="Morin E."/>
            <person name="Kohler A."/>
            <person name="Barry K."/>
            <person name="LaButti K."/>
            <person name="Morin E."/>
            <person name="Salamov A."/>
            <person name="Lipzen A."/>
            <person name="Mereny Z."/>
            <person name="Hegedus B."/>
            <person name="Baldrian P."/>
            <person name="Stursova M."/>
            <person name="Weitz H."/>
            <person name="Taylor A."/>
            <person name="Grigoriev I.V."/>
            <person name="Nagy L.G."/>
            <person name="Martin F."/>
            <person name="Kauserud H."/>
        </authorList>
    </citation>
    <scope>NUCLEOTIDE SEQUENCE</scope>
    <source>
        <strain evidence="2">CBHHK067</strain>
    </source>
</reference>
<dbReference type="EMBL" id="JARKIE010000325">
    <property type="protein sequence ID" value="KAJ7654222.1"/>
    <property type="molecule type" value="Genomic_DNA"/>
</dbReference>
<evidence type="ECO:0000313" key="2">
    <source>
        <dbReference type="EMBL" id="KAJ7654222.1"/>
    </source>
</evidence>
<dbReference type="AlphaFoldDB" id="A0AAD7CMY1"/>
<accession>A0AAD7CMY1</accession>
<protein>
    <submittedName>
        <fullName evidence="2">Uncharacterized protein</fullName>
    </submittedName>
</protein>
<organism evidence="2 3">
    <name type="scientific">Mycena rosella</name>
    <name type="common">Pink bonnet</name>
    <name type="synonym">Agaricus rosellus</name>
    <dbReference type="NCBI Taxonomy" id="1033263"/>
    <lineage>
        <taxon>Eukaryota</taxon>
        <taxon>Fungi</taxon>
        <taxon>Dikarya</taxon>
        <taxon>Basidiomycota</taxon>
        <taxon>Agaricomycotina</taxon>
        <taxon>Agaricomycetes</taxon>
        <taxon>Agaricomycetidae</taxon>
        <taxon>Agaricales</taxon>
        <taxon>Marasmiineae</taxon>
        <taxon>Mycenaceae</taxon>
        <taxon>Mycena</taxon>
    </lineage>
</organism>
<evidence type="ECO:0000256" key="1">
    <source>
        <dbReference type="SAM" id="MobiDB-lite"/>
    </source>
</evidence>
<feature type="region of interest" description="Disordered" evidence="1">
    <location>
        <begin position="28"/>
        <end position="52"/>
    </location>
</feature>
<dbReference type="Proteomes" id="UP001221757">
    <property type="component" value="Unassembled WGS sequence"/>
</dbReference>
<name>A0AAD7CMY1_MYCRO</name>